<dbReference type="InterPro" id="IPR000795">
    <property type="entry name" value="T_Tr_GTP-bd_dom"/>
</dbReference>
<dbReference type="SMART" id="SM00838">
    <property type="entry name" value="EFG_C"/>
    <property type="match status" value="1"/>
</dbReference>
<keyword evidence="3" id="KW-0820">tRNA-binding</keyword>
<organism evidence="5 6">
    <name type="scientific">Kaistella pullorum</name>
    <dbReference type="NCBI Taxonomy" id="2763074"/>
    <lineage>
        <taxon>Bacteria</taxon>
        <taxon>Pseudomonadati</taxon>
        <taxon>Bacteroidota</taxon>
        <taxon>Flavobacteriia</taxon>
        <taxon>Flavobacteriales</taxon>
        <taxon>Weeksellaceae</taxon>
        <taxon>Chryseobacterium group</taxon>
        <taxon>Kaistella</taxon>
    </lineage>
</organism>
<dbReference type="SUPFAM" id="SSF52540">
    <property type="entry name" value="P-loop containing nucleoside triphosphate hydrolases"/>
    <property type="match status" value="1"/>
</dbReference>
<dbReference type="Gene3D" id="2.40.50.250">
    <property type="entry name" value="bipa protein"/>
    <property type="match status" value="1"/>
</dbReference>
<dbReference type="CDD" id="cd01891">
    <property type="entry name" value="TypA_BipA"/>
    <property type="match status" value="1"/>
</dbReference>
<keyword evidence="3" id="KW-0378">Hydrolase</keyword>
<dbReference type="InterPro" id="IPR031157">
    <property type="entry name" value="G_TR_CS"/>
</dbReference>
<dbReference type="Pfam" id="PF21018">
    <property type="entry name" value="BipA_C"/>
    <property type="match status" value="1"/>
</dbReference>
<dbReference type="InterPro" id="IPR035651">
    <property type="entry name" value="BipA_V"/>
</dbReference>
<comment type="caution">
    <text evidence="5">The sequence shown here is derived from an EMBL/GenBank/DDBJ whole genome shotgun (WGS) entry which is preliminary data.</text>
</comment>
<dbReference type="HAMAP" id="MF_00849">
    <property type="entry name" value="BipA"/>
    <property type="match status" value="1"/>
</dbReference>
<dbReference type="InterPro" id="IPR035647">
    <property type="entry name" value="EFG_III/V"/>
</dbReference>
<dbReference type="Gene3D" id="3.40.50.300">
    <property type="entry name" value="P-loop containing nucleotide triphosphate hydrolases"/>
    <property type="match status" value="1"/>
</dbReference>
<dbReference type="InterPro" id="IPR053905">
    <property type="entry name" value="EF-G-like_DII"/>
</dbReference>
<keyword evidence="3" id="KW-0690">Ribosome biogenesis</keyword>
<dbReference type="SUPFAM" id="SSF50447">
    <property type="entry name" value="Translation proteins"/>
    <property type="match status" value="1"/>
</dbReference>
<dbReference type="PROSITE" id="PS00301">
    <property type="entry name" value="G_TR_1"/>
    <property type="match status" value="1"/>
</dbReference>
<comment type="similarity">
    <text evidence="3">Belongs to the TRAFAC class translation factor GTPase superfamily. Classic translation factor GTPase family. BipA subfamily.</text>
</comment>
<comment type="catalytic activity">
    <reaction evidence="3">
        <text>GTP + H2O = GDP + phosphate + H(+)</text>
        <dbReference type="Rhea" id="RHEA:19669"/>
        <dbReference type="ChEBI" id="CHEBI:15377"/>
        <dbReference type="ChEBI" id="CHEBI:15378"/>
        <dbReference type="ChEBI" id="CHEBI:37565"/>
        <dbReference type="ChEBI" id="CHEBI:43474"/>
        <dbReference type="ChEBI" id="CHEBI:58189"/>
    </reaction>
</comment>
<dbReference type="Gene3D" id="3.30.70.240">
    <property type="match status" value="1"/>
</dbReference>
<dbReference type="Pfam" id="PF22042">
    <property type="entry name" value="EF-G_D2"/>
    <property type="match status" value="1"/>
</dbReference>
<dbReference type="EC" id="3.6.5.-" evidence="3"/>
<dbReference type="SUPFAM" id="SSF54980">
    <property type="entry name" value="EF-G C-terminal domain-like"/>
    <property type="match status" value="2"/>
</dbReference>
<dbReference type="InterPro" id="IPR027417">
    <property type="entry name" value="P-loop_NTPase"/>
</dbReference>
<keyword evidence="3" id="KW-0963">Cytoplasm</keyword>
<comment type="subcellular location">
    <subcellularLocation>
        <location evidence="3">Cytoplasm</location>
    </subcellularLocation>
    <text evidence="3">Binds to ribosomes.</text>
</comment>
<dbReference type="Pfam" id="PF00009">
    <property type="entry name" value="GTP_EFTU"/>
    <property type="match status" value="1"/>
</dbReference>
<feature type="binding site" evidence="3">
    <location>
        <begin position="127"/>
        <end position="130"/>
    </location>
    <ligand>
        <name>GTP</name>
        <dbReference type="ChEBI" id="CHEBI:37565"/>
    </ligand>
</feature>
<evidence type="ECO:0000256" key="2">
    <source>
        <dbReference type="ARBA" id="ARBA00023134"/>
    </source>
</evidence>
<dbReference type="NCBIfam" id="TIGR00231">
    <property type="entry name" value="small_GTP"/>
    <property type="match status" value="1"/>
</dbReference>
<name>A0ABR8WM37_9FLAO</name>
<dbReference type="NCBIfam" id="TIGR01394">
    <property type="entry name" value="TypA_BipA"/>
    <property type="match status" value="1"/>
</dbReference>
<feature type="domain" description="Tr-type G" evidence="4">
    <location>
        <begin position="2"/>
        <end position="196"/>
    </location>
</feature>
<sequence length="601" mass="67321">MQNIRNIAIIAHVDHGKTTLVDKIIHATSVFRENQESGDLIMDNNDLERERGITILSKNISVTYKDTKINVIDTPGHADFGGEVERVLKMADGVLLLVDAFEGPMPQTRFVLQKALELGLRPVVVINKVDKPNCRPDEVHDQVFDLFFNLNATEEQLDFPTFYGSSKQGWFNSSLEQTDNIFPLLDGILEHVPAPDAKEGPLRMQITSLDFSSFLGRIAIGKITQGSVKESEWIGLAQEDGNIIKGKVKELYVFEGLGKKKVQEVKAGDICAIVGFDKFQIGDSFVDLENPDPLPRTAIDEPTLNMTFSINNSPFFGKDGKYVTSNHLKERLMKELEKNLALRVEPTEDANTFLVFGRGILHLSVLIETMRREGYEMTIGQPQVILREIDGVKCEPYESMVVDVPEEYASRVIDLATQRKGDLHIMETKGEMQHMEFEIPSRGLIGLRSQMLTATAGEAIMAHRFVDYKPFKGSIPGRLVGVLVSKSQGPATEYSIAKLQDRGKFFVDPGEEIYEGMIIGEQNKPGDLVVNIVEAKQLNNMRASGKDKDGSIAPKILFSLEECMEYIQSDEAIEVTPNFIRMRKKILSENERKRIERGAKG</sequence>
<dbReference type="PROSITE" id="PS51722">
    <property type="entry name" value="G_TR_2"/>
    <property type="match status" value="1"/>
</dbReference>
<dbReference type="InterPro" id="IPR047043">
    <property type="entry name" value="BipA_III"/>
</dbReference>
<keyword evidence="2 3" id="KW-0342">GTP-binding</keyword>
<dbReference type="InterPro" id="IPR009000">
    <property type="entry name" value="Transl_B-barrel_sf"/>
</dbReference>
<dbReference type="InterPro" id="IPR000640">
    <property type="entry name" value="EFG_V-like"/>
</dbReference>
<keyword evidence="1 3" id="KW-0547">Nucleotide-binding</keyword>
<dbReference type="PRINTS" id="PR00315">
    <property type="entry name" value="ELONGATNFCT"/>
</dbReference>
<evidence type="ECO:0000259" key="4">
    <source>
        <dbReference type="PROSITE" id="PS51722"/>
    </source>
</evidence>
<dbReference type="Pfam" id="PF00679">
    <property type="entry name" value="EFG_C"/>
    <property type="match status" value="1"/>
</dbReference>
<dbReference type="RefSeq" id="WP_251833339.1">
    <property type="nucleotide sequence ID" value="NZ_JACSPS010000002.1"/>
</dbReference>
<dbReference type="InterPro" id="IPR005225">
    <property type="entry name" value="Small_GTP-bd"/>
</dbReference>
<comment type="function">
    <text evidence="3">A 50S ribosomal subunit assembly protein with GTPase activity, required for 50S subunit assembly at low temperatures, may also play a role in translation. Binds GTP and analogs. Binds the 70S ribosome between the 30S and 50S subunits, in a similar position as ribosome-bound EF-G; it contacts a number of ribosomal proteins, both rRNAs and the A-site tRNA.</text>
</comment>
<evidence type="ECO:0000313" key="6">
    <source>
        <dbReference type="Proteomes" id="UP000626242"/>
    </source>
</evidence>
<reference evidence="5 6" key="1">
    <citation type="submission" date="2020-08" db="EMBL/GenBank/DDBJ databases">
        <title>A Genomic Blueprint of the Chicken Gut Microbiome.</title>
        <authorList>
            <person name="Gilroy R."/>
            <person name="Ravi A."/>
            <person name="Getino M."/>
            <person name="Pursley I."/>
            <person name="Horton D.L."/>
            <person name="Alikhan N.-F."/>
            <person name="Baker D."/>
            <person name="Gharbi K."/>
            <person name="Hall N."/>
            <person name="Watson M."/>
            <person name="Adriaenssens E.M."/>
            <person name="Foster-Nyarko E."/>
            <person name="Jarju S."/>
            <person name="Secka A."/>
            <person name="Antonio M."/>
            <person name="Oren A."/>
            <person name="Chaudhuri R."/>
            <person name="La Ragione R.M."/>
            <person name="Hildebrand F."/>
            <person name="Pallen M.J."/>
        </authorList>
    </citation>
    <scope>NUCLEOTIDE SEQUENCE [LARGE SCALE GENOMIC DNA]</scope>
    <source>
        <strain evidence="5 6">Sa1CVA4</strain>
    </source>
</reference>
<dbReference type="EMBL" id="JACSPS010000002">
    <property type="protein sequence ID" value="MBD8018143.1"/>
    <property type="molecule type" value="Genomic_DNA"/>
</dbReference>
<keyword evidence="3" id="KW-0694">RNA-binding</keyword>
<evidence type="ECO:0000256" key="1">
    <source>
        <dbReference type="ARBA" id="ARBA00022741"/>
    </source>
</evidence>
<keyword evidence="3" id="KW-0699">rRNA-binding</keyword>
<evidence type="ECO:0000256" key="3">
    <source>
        <dbReference type="HAMAP-Rule" id="MF_00849"/>
    </source>
</evidence>
<dbReference type="InterPro" id="IPR048876">
    <property type="entry name" value="BipA_C"/>
</dbReference>
<feature type="binding site" evidence="3">
    <location>
        <begin position="14"/>
        <end position="19"/>
    </location>
    <ligand>
        <name>GTP</name>
        <dbReference type="ChEBI" id="CHEBI:37565"/>
    </ligand>
</feature>
<dbReference type="PANTHER" id="PTHR42908:SF8">
    <property type="entry name" value="TR-TYPE G DOMAIN-CONTAINING PROTEIN"/>
    <property type="match status" value="1"/>
</dbReference>
<dbReference type="Proteomes" id="UP000626242">
    <property type="component" value="Unassembled WGS sequence"/>
</dbReference>
<dbReference type="CDD" id="cd03710">
    <property type="entry name" value="BipA_TypA_C"/>
    <property type="match status" value="1"/>
</dbReference>
<accession>A0ABR8WM37</accession>
<dbReference type="InterPro" id="IPR047041">
    <property type="entry name" value="BipA_GTP-bd_dom"/>
</dbReference>
<protein>
    <recommendedName>
        <fullName evidence="3">Large ribosomal subunit assembly factor BipA</fullName>
        <ecNumber evidence="3">3.6.5.-</ecNumber>
    </recommendedName>
    <alternativeName>
        <fullName evidence="3">GTP-binding protein BipA</fullName>
    </alternativeName>
</protein>
<proteinExistence type="inferred from homology"/>
<gene>
    <name evidence="5" type="primary">typA</name>
    <name evidence="3" type="synonym">bipA</name>
    <name evidence="5" type="ORF">H9628_06640</name>
</gene>
<dbReference type="InterPro" id="IPR042116">
    <property type="entry name" value="TypA/BipA_C"/>
</dbReference>
<evidence type="ECO:0000313" key="5">
    <source>
        <dbReference type="EMBL" id="MBD8018143.1"/>
    </source>
</evidence>
<dbReference type="InterPro" id="IPR047042">
    <property type="entry name" value="BipA_II"/>
</dbReference>
<keyword evidence="6" id="KW-1185">Reference proteome</keyword>
<comment type="subunit">
    <text evidence="3">Monomer.</text>
</comment>
<dbReference type="PANTHER" id="PTHR42908">
    <property type="entry name" value="TRANSLATION ELONGATION FACTOR-RELATED"/>
    <property type="match status" value="1"/>
</dbReference>
<dbReference type="Gene3D" id="2.40.30.10">
    <property type="entry name" value="Translation factors"/>
    <property type="match status" value="1"/>
</dbReference>
<dbReference type="CDD" id="cd03691">
    <property type="entry name" value="BipA_TypA_II"/>
    <property type="match status" value="1"/>
</dbReference>
<dbReference type="CDD" id="cd16263">
    <property type="entry name" value="BipA_III"/>
    <property type="match status" value="1"/>
</dbReference>
<dbReference type="InterPro" id="IPR006298">
    <property type="entry name" value="BipA"/>
</dbReference>
<dbReference type="Gene3D" id="3.30.70.870">
    <property type="entry name" value="Elongation Factor G (Translational Gtpase), domain 3"/>
    <property type="match status" value="1"/>
</dbReference>